<reference evidence="2 3" key="1">
    <citation type="submission" date="2014-02" db="EMBL/GenBank/DDBJ databases">
        <title>Expanding our view of genomic diversity in Candidatus Accumulibacter clades.</title>
        <authorList>
            <person name="Skennerton C.T."/>
            <person name="Barr J.J."/>
            <person name="Slater F.R."/>
            <person name="Bond P.L."/>
            <person name="Tyson G.W."/>
        </authorList>
    </citation>
    <scope>NUCLEOTIDE SEQUENCE [LARGE SCALE GENOMIC DNA]</scope>
    <source>
        <strain evidence="3">BA-91</strain>
    </source>
</reference>
<protein>
    <recommendedName>
        <fullName evidence="4">DUF1499 domain-containing protein</fullName>
    </recommendedName>
</protein>
<dbReference type="EMBL" id="JDVG02000594">
    <property type="protein sequence ID" value="KFB71123.1"/>
    <property type="molecule type" value="Genomic_DNA"/>
</dbReference>
<comment type="caution">
    <text evidence="2">The sequence shown here is derived from an EMBL/GenBank/DDBJ whole genome shotgun (WGS) entry which is preliminary data.</text>
</comment>
<accession>A0A080LS45</accession>
<name>A0A080LS45_9PROT</name>
<proteinExistence type="predicted"/>
<dbReference type="PANTHER" id="PTHR34801:SF6">
    <property type="entry name" value="SLL1620 PROTEIN"/>
    <property type="match status" value="1"/>
</dbReference>
<dbReference type="Proteomes" id="UP000020077">
    <property type="component" value="Unassembled WGS sequence"/>
</dbReference>
<sequence>MRVGKGCQPRAFDVALGQHLQAGDQTQTGAQDRMDTSFSQRRVDVQIIKWIGIGVAAIAALALLAGQLGLLKGTPPGDLGVREGKLKKPSETANSVSSQALLWPGHPQREYADIAPLALRGDGPATLAKLKNVLQSLPDVTLVDSRADYLYVQFTTRVMKFVDDAEFWFDPASGMIQLRSSSRVGSRDFGVNRQRIEALRERLAAS</sequence>
<keyword evidence="1" id="KW-0472">Membrane</keyword>
<dbReference type="AlphaFoldDB" id="A0A080LS45"/>
<keyword evidence="1" id="KW-0812">Transmembrane</keyword>
<dbReference type="PANTHER" id="PTHR34801">
    <property type="entry name" value="EXPRESSED PROTEIN"/>
    <property type="match status" value="1"/>
</dbReference>
<evidence type="ECO:0000256" key="1">
    <source>
        <dbReference type="SAM" id="Phobius"/>
    </source>
</evidence>
<feature type="transmembrane region" description="Helical" evidence="1">
    <location>
        <begin position="47"/>
        <end position="70"/>
    </location>
</feature>
<dbReference type="Pfam" id="PF07386">
    <property type="entry name" value="DUF1499"/>
    <property type="match status" value="1"/>
</dbReference>
<evidence type="ECO:0008006" key="4">
    <source>
        <dbReference type="Google" id="ProtNLM"/>
    </source>
</evidence>
<evidence type="ECO:0000313" key="2">
    <source>
        <dbReference type="EMBL" id="KFB71123.1"/>
    </source>
</evidence>
<keyword evidence="1" id="KW-1133">Transmembrane helix</keyword>
<evidence type="ECO:0000313" key="3">
    <source>
        <dbReference type="Proteomes" id="UP000020077"/>
    </source>
</evidence>
<dbReference type="InterPro" id="IPR010865">
    <property type="entry name" value="DUF1499"/>
</dbReference>
<gene>
    <name evidence="2" type="ORF">AW09_003762</name>
</gene>
<organism evidence="2 3">
    <name type="scientific">Candidatus Accumulibacter phosphatis</name>
    <dbReference type="NCBI Taxonomy" id="327160"/>
    <lineage>
        <taxon>Bacteria</taxon>
        <taxon>Pseudomonadati</taxon>
        <taxon>Pseudomonadota</taxon>
        <taxon>Betaproteobacteria</taxon>
        <taxon>Candidatus Accumulibacter</taxon>
    </lineage>
</organism>